<accession>A0A0G1VZU1</accession>
<proteinExistence type="predicted"/>
<comment type="caution">
    <text evidence="2">The sequence shown here is derived from an EMBL/GenBank/DDBJ whole genome shotgun (WGS) entry which is preliminary data.</text>
</comment>
<dbReference type="Proteomes" id="UP000034682">
    <property type="component" value="Unassembled WGS sequence"/>
</dbReference>
<keyword evidence="1" id="KW-1133">Transmembrane helix</keyword>
<evidence type="ECO:0000313" key="3">
    <source>
        <dbReference type="Proteomes" id="UP000034682"/>
    </source>
</evidence>
<feature type="transmembrane region" description="Helical" evidence="1">
    <location>
        <begin position="12"/>
        <end position="29"/>
    </location>
</feature>
<evidence type="ECO:0000313" key="2">
    <source>
        <dbReference type="EMBL" id="KKU75585.1"/>
    </source>
</evidence>
<dbReference type="EMBL" id="LCOK01000047">
    <property type="protein sequence ID" value="KKU75585.1"/>
    <property type="molecule type" value="Genomic_DNA"/>
</dbReference>
<dbReference type="AlphaFoldDB" id="A0A0G1VZU1"/>
<evidence type="ECO:0000256" key="1">
    <source>
        <dbReference type="SAM" id="Phobius"/>
    </source>
</evidence>
<keyword evidence="1" id="KW-0812">Transmembrane</keyword>
<keyword evidence="1" id="KW-0472">Membrane</keyword>
<protein>
    <submittedName>
        <fullName evidence="2">Uncharacterized protein</fullName>
    </submittedName>
</protein>
<reference evidence="2 3" key="1">
    <citation type="journal article" date="2015" name="Nature">
        <title>rRNA introns, odd ribosomes, and small enigmatic genomes across a large radiation of phyla.</title>
        <authorList>
            <person name="Brown C.T."/>
            <person name="Hug L.A."/>
            <person name="Thomas B.C."/>
            <person name="Sharon I."/>
            <person name="Castelle C.J."/>
            <person name="Singh A."/>
            <person name="Wilkins M.J."/>
            <person name="Williams K.H."/>
            <person name="Banfield J.F."/>
        </authorList>
    </citation>
    <scope>NUCLEOTIDE SEQUENCE [LARGE SCALE GENOMIC DNA]</scope>
</reference>
<gene>
    <name evidence="2" type="ORF">UY02_C0047G0006</name>
</gene>
<name>A0A0G1VZU1_9BACT</name>
<sequence length="51" mass="6241">MNWLKENWFKMAVIICAVIFLAVYSYSVYQQKRLSPKEELKLKLEDKLFRK</sequence>
<organism evidence="2 3">
    <name type="scientific">Candidatus Giovannonibacteria bacterium GW2011_GWB1_47_6b</name>
    <dbReference type="NCBI Taxonomy" id="1618655"/>
    <lineage>
        <taxon>Bacteria</taxon>
        <taxon>Candidatus Giovannoniibacteriota</taxon>
    </lineage>
</organism>